<reference evidence="1" key="1">
    <citation type="submission" date="2023-04" db="EMBL/GenBank/DDBJ databases">
        <title>Draft Genome sequencing of Naganishia species isolated from polar environments using Oxford Nanopore Technology.</title>
        <authorList>
            <person name="Leo P."/>
            <person name="Venkateswaran K."/>
        </authorList>
    </citation>
    <scope>NUCLEOTIDE SEQUENCE</scope>
    <source>
        <strain evidence="1">DBVPG 5303</strain>
    </source>
</reference>
<name>A0ACC2XJL3_9TREE</name>
<gene>
    <name evidence="1" type="ORF">QFC24_003605</name>
</gene>
<keyword evidence="2" id="KW-1185">Reference proteome</keyword>
<dbReference type="EMBL" id="JASBWV010000011">
    <property type="protein sequence ID" value="KAJ9123828.1"/>
    <property type="molecule type" value="Genomic_DNA"/>
</dbReference>
<comment type="caution">
    <text evidence="1">The sequence shown here is derived from an EMBL/GenBank/DDBJ whole genome shotgun (WGS) entry which is preliminary data.</text>
</comment>
<evidence type="ECO:0000313" key="1">
    <source>
        <dbReference type="EMBL" id="KAJ9123828.1"/>
    </source>
</evidence>
<sequence length="1106" mass="123773">MPVDHDPTGGRISHTSPIIKRDFSMQASIPNLTVLQPASPPPRNQENDITSPDGDVSTPVTKYRFPFPLGINTVREATFSDPAPQFAEQFTPLARKPRKQHGSRNTDSQATIPAAGQSKAGWYDADEGDLYRGAANHPGLLDGFSKRPDGAIVGKVGDTASIKTTSSSSSSSSGLEIGRRVTQAIDKVGDALHFRRGSVSSTNTKTDTLTTITTRDSSSTSTSSDTDSSSSSSSSDDDGATSSGVFRRKRHRRRSVRSKTISRRSASPDALSAGGGRRRITARREFTLMLPTPVGEDDISVASIPDPQPSTARVRIALPPNSTQYDGNYSGPIGLSPLEQPTHDWHGRLITTPALRTVMDKIRDERKKSGYEAAFRAETEKREARERRKRKRRSHHHQGRHQSNDPDFEFDDRRSGGESRHRQRTHREEYSDQRARRRTPKNRLDQLRTVQEPQKVRFEDRPNNNTIRDIVYNDLGDHDTSDLHTDARSGIGDIIRPKSASDLLGLNDNIASSSTTSIKSLGISAVPRPVPKRALPFKLPPRPIRSLTTNGPQGKSGFAKPFQPVDGTLEVKKGCWWLDVSCPTWQDLRDLGELLHLHPLTLEDVLQQDPREKIDVFENLGYHFIVFRAIDETYFKYTAPEAVNRSGFAGGRGSRKGKLEIVEDRPGKEGLEGVGVGGLNVYIVVFADGVVSFHNDDISKHTERVREKILTLQRDSASPEWIAHGLLDSIVDAFFPLISHIDDEVDEIDTLVIDPSNIVIKEKAKVEHLPLEALNINPDKTEVFELQEKINMDEKSVPAKPKKKKKKRRPLSKRIRRGWKHLRRAILARHIRWQIWFSQSKVGEAMNVAFQYLRKASGMRRAHRANQSAAFQPVFDRTSLLQRMTEMRRLVTGLTRLLGAKHQVIKRLRKRAAIKGGEVGVYISDVQDHIIMLQTSLLHYEYILSHCQPAYMAHLNVTFAIARSGTSDLILALSVVGIGILPLQFVTGTWSILYSVPRQVAERVRCISGMTGMFSLNIQVPHNGDRDEHKNPDGTYAGYSWFFVVLAIALIIVIGYGYLVKFWREQARKKGRMAMMENGPQPKNSGFASAARRRWESTVVRFRKGV</sequence>
<organism evidence="1 2">
    <name type="scientific">Naganishia onofrii</name>
    <dbReference type="NCBI Taxonomy" id="1851511"/>
    <lineage>
        <taxon>Eukaryota</taxon>
        <taxon>Fungi</taxon>
        <taxon>Dikarya</taxon>
        <taxon>Basidiomycota</taxon>
        <taxon>Agaricomycotina</taxon>
        <taxon>Tremellomycetes</taxon>
        <taxon>Filobasidiales</taxon>
        <taxon>Filobasidiaceae</taxon>
        <taxon>Naganishia</taxon>
    </lineage>
</organism>
<evidence type="ECO:0000313" key="2">
    <source>
        <dbReference type="Proteomes" id="UP001234202"/>
    </source>
</evidence>
<accession>A0ACC2XJL3</accession>
<protein>
    <submittedName>
        <fullName evidence="1">Uncharacterized protein</fullName>
    </submittedName>
</protein>
<dbReference type="Proteomes" id="UP001234202">
    <property type="component" value="Unassembled WGS sequence"/>
</dbReference>
<proteinExistence type="predicted"/>